<comment type="cofactor">
    <cofactor evidence="1">
        <name>Zn(2+)</name>
        <dbReference type="ChEBI" id="CHEBI:29105"/>
    </cofactor>
</comment>
<dbReference type="Gene3D" id="1.10.1380.10">
    <property type="entry name" value="Neutral endopeptidase , domain2"/>
    <property type="match status" value="1"/>
</dbReference>
<reference evidence="12" key="1">
    <citation type="submission" date="2023-10" db="EMBL/GenBank/DDBJ databases">
        <title>Genome assembly of Pristionchus species.</title>
        <authorList>
            <person name="Yoshida K."/>
            <person name="Sommer R.J."/>
        </authorList>
    </citation>
    <scope>NUCLEOTIDE SEQUENCE</scope>
    <source>
        <strain evidence="12">RS0144</strain>
    </source>
</reference>
<feature type="region of interest" description="Disordered" evidence="8">
    <location>
        <begin position="1"/>
        <end position="24"/>
    </location>
</feature>
<feature type="region of interest" description="Disordered" evidence="8">
    <location>
        <begin position="150"/>
        <end position="182"/>
    </location>
</feature>
<name>A0AAV5SVN4_9BILA</name>
<dbReference type="GO" id="GO:0016485">
    <property type="term" value="P:protein processing"/>
    <property type="evidence" value="ECO:0007669"/>
    <property type="project" value="TreeGrafter"/>
</dbReference>
<evidence type="ECO:0000259" key="10">
    <source>
        <dbReference type="Pfam" id="PF01431"/>
    </source>
</evidence>
<dbReference type="AlphaFoldDB" id="A0AAV5SVN4"/>
<proteinExistence type="inferred from homology"/>
<feature type="domain" description="Peptidase M13 N-terminal" evidence="11">
    <location>
        <begin position="206"/>
        <end position="604"/>
    </location>
</feature>
<dbReference type="Pfam" id="PF01431">
    <property type="entry name" value="Peptidase_M13"/>
    <property type="match status" value="1"/>
</dbReference>
<dbReference type="InterPro" id="IPR042089">
    <property type="entry name" value="Peptidase_M13_dom_2"/>
</dbReference>
<dbReference type="InterPro" id="IPR000718">
    <property type="entry name" value="Peptidase_M13"/>
</dbReference>
<protein>
    <submittedName>
        <fullName evidence="12">Uncharacterized protein</fullName>
    </submittedName>
</protein>
<dbReference type="InterPro" id="IPR018497">
    <property type="entry name" value="Peptidase_M13_C"/>
</dbReference>
<feature type="domain" description="Peptidase M13 C-terminal" evidence="10">
    <location>
        <begin position="664"/>
        <end position="872"/>
    </location>
</feature>
<dbReference type="GO" id="GO:0004222">
    <property type="term" value="F:metalloendopeptidase activity"/>
    <property type="evidence" value="ECO:0007669"/>
    <property type="project" value="InterPro"/>
</dbReference>
<keyword evidence="4" id="KW-0479">Metal-binding</keyword>
<evidence type="ECO:0000256" key="3">
    <source>
        <dbReference type="ARBA" id="ARBA00022670"/>
    </source>
</evidence>
<keyword evidence="3" id="KW-0645">Protease</keyword>
<keyword evidence="9" id="KW-0472">Membrane</keyword>
<keyword evidence="7" id="KW-0482">Metalloprotease</keyword>
<comment type="caution">
    <text evidence="12">The sequence shown here is derived from an EMBL/GenBank/DDBJ whole genome shotgun (WGS) entry which is preliminary data.</text>
</comment>
<feature type="compositionally biased region" description="Polar residues" evidence="8">
    <location>
        <begin position="14"/>
        <end position="24"/>
    </location>
</feature>
<keyword evidence="13" id="KW-1185">Reference proteome</keyword>
<keyword evidence="6" id="KW-0862">Zinc</keyword>
<dbReference type="Gene3D" id="3.40.390.10">
    <property type="entry name" value="Collagenase (Catalytic Domain)"/>
    <property type="match status" value="1"/>
</dbReference>
<evidence type="ECO:0000259" key="11">
    <source>
        <dbReference type="Pfam" id="PF05649"/>
    </source>
</evidence>
<keyword evidence="5" id="KW-0378">Hydrolase</keyword>
<dbReference type="GO" id="GO:0046872">
    <property type="term" value="F:metal ion binding"/>
    <property type="evidence" value="ECO:0007669"/>
    <property type="project" value="UniProtKB-KW"/>
</dbReference>
<gene>
    <name evidence="12" type="ORF">PENTCL1PPCAC_7599</name>
</gene>
<dbReference type="PRINTS" id="PR00786">
    <property type="entry name" value="NEPRILYSIN"/>
</dbReference>
<keyword evidence="9" id="KW-1133">Transmembrane helix</keyword>
<evidence type="ECO:0000256" key="7">
    <source>
        <dbReference type="ARBA" id="ARBA00023049"/>
    </source>
</evidence>
<dbReference type="Pfam" id="PF05649">
    <property type="entry name" value="Peptidase_M13_N"/>
    <property type="match status" value="1"/>
</dbReference>
<evidence type="ECO:0000256" key="9">
    <source>
        <dbReference type="SAM" id="Phobius"/>
    </source>
</evidence>
<dbReference type="GO" id="GO:0005886">
    <property type="term" value="C:plasma membrane"/>
    <property type="evidence" value="ECO:0007669"/>
    <property type="project" value="TreeGrafter"/>
</dbReference>
<dbReference type="InterPro" id="IPR008753">
    <property type="entry name" value="Peptidase_M13_N"/>
</dbReference>
<evidence type="ECO:0000256" key="2">
    <source>
        <dbReference type="ARBA" id="ARBA00007357"/>
    </source>
</evidence>
<feature type="transmembrane region" description="Helical" evidence="9">
    <location>
        <begin position="109"/>
        <end position="133"/>
    </location>
</feature>
<dbReference type="InterPro" id="IPR024079">
    <property type="entry name" value="MetalloPept_cat_dom_sf"/>
</dbReference>
<evidence type="ECO:0000256" key="1">
    <source>
        <dbReference type="ARBA" id="ARBA00001947"/>
    </source>
</evidence>
<dbReference type="Proteomes" id="UP001432027">
    <property type="component" value="Unassembled WGS sequence"/>
</dbReference>
<dbReference type="PANTHER" id="PTHR11733">
    <property type="entry name" value="ZINC METALLOPROTEASE FAMILY M13 NEPRILYSIN-RELATED"/>
    <property type="match status" value="1"/>
</dbReference>
<dbReference type="EMBL" id="BTSX01000002">
    <property type="protein sequence ID" value="GMS85424.1"/>
    <property type="molecule type" value="Genomic_DNA"/>
</dbReference>
<comment type="similarity">
    <text evidence="2">Belongs to the peptidase M13 family.</text>
</comment>
<feature type="non-terminal residue" evidence="12">
    <location>
        <position position="1"/>
    </location>
</feature>
<keyword evidence="9" id="KW-0812">Transmembrane</keyword>
<dbReference type="CDD" id="cd08662">
    <property type="entry name" value="M13"/>
    <property type="match status" value="1"/>
</dbReference>
<dbReference type="PANTHER" id="PTHR11733:SF239">
    <property type="entry name" value="NEPRILYSIN-11"/>
    <property type="match status" value="1"/>
</dbReference>
<dbReference type="SUPFAM" id="SSF55486">
    <property type="entry name" value="Metalloproteases ('zincins'), catalytic domain"/>
    <property type="match status" value="1"/>
</dbReference>
<dbReference type="PROSITE" id="PS51885">
    <property type="entry name" value="NEPRILYSIN"/>
    <property type="match status" value="1"/>
</dbReference>
<evidence type="ECO:0000256" key="4">
    <source>
        <dbReference type="ARBA" id="ARBA00022723"/>
    </source>
</evidence>
<organism evidence="12 13">
    <name type="scientific">Pristionchus entomophagus</name>
    <dbReference type="NCBI Taxonomy" id="358040"/>
    <lineage>
        <taxon>Eukaryota</taxon>
        <taxon>Metazoa</taxon>
        <taxon>Ecdysozoa</taxon>
        <taxon>Nematoda</taxon>
        <taxon>Chromadorea</taxon>
        <taxon>Rhabditida</taxon>
        <taxon>Rhabditina</taxon>
        <taxon>Diplogasteromorpha</taxon>
        <taxon>Diplogasteroidea</taxon>
        <taxon>Neodiplogasteridae</taxon>
        <taxon>Pristionchus</taxon>
    </lineage>
</organism>
<evidence type="ECO:0000256" key="6">
    <source>
        <dbReference type="ARBA" id="ARBA00022833"/>
    </source>
</evidence>
<sequence length="873" mass="97537">EVNDPDAKGDLQSAAINDQPMPTFSSPDYVHLRDLRMAPNESQMQLINMDGTEPSPSSPCFDEIPPYAPTTTECPPTGGSAMAGVKYRSGKVTAGMATWWRSRSFMEKFLLVVILILLLCGIVIVVLMAQFAADANASHAALAAMSTTTATPEVATEPTTTPAAATEPPTTPPTTTEKPEPKVCTTAGCVRAANYLMDAMNTSADPCDNFFEYACGQWNYAHPIPDDSAVYGTFTYVRDIVRQQLRVSLESDVSHPSRSVRMAKTAYKICMNVTELEKLRSEPVLGAIKSLGGWPLMLGDGWTAENLDLTALFGKARHDYANEVYFGTYVYADAKNTTRNIIQLDQGSLSLGRGSRDYYLNNTMFGSHMAAFEKFFYKTAMLIVGDAGLNATAAMNATIQKTLAFEKKMAEMLTPEDDRRNSTRQYNKMKIADLYTLVPQLDWVRYFKLIAPSSVHDILSNDTQIIVSEVEYMKKLSALLSVTDSRTIVDYLFWRLVHSMTKYLDDRYEDVRHELNRVMSGQQMQSPRWKECTQVPSTFFPLAAGALYVGEHFDINDKKEAQAMIANIRASFATLVMENDWMDEDTKHIAIEKANAMVQLIGYPELITDPTKLDEKYQNIDISLEDTYFGMVKKVIVYTSDKEFNKLKLPFDKEEFSTSPAVVNAFYSTEQNSITFPAGILQPPFFSGTFPKAINYGAIGAVIGHEITHGFDDQGSQFDKTGNLVNWWNEQSVKGFEKRKQCIMDQYNGYTVPETDMKVNGKLTLGENIADNGGVKEAYRAYRQHIVDSPDDEEPRLPGLQHLSNDQVFFLSYANFWCGHKTRAAAIQQVLQDEHSPEIFRVIGVLSNFPAFAKAFSCPLGSKLNPEQKCSVW</sequence>
<accession>A0AAV5SVN4</accession>
<evidence type="ECO:0000313" key="12">
    <source>
        <dbReference type="EMBL" id="GMS85424.1"/>
    </source>
</evidence>
<evidence type="ECO:0000313" key="13">
    <source>
        <dbReference type="Proteomes" id="UP001432027"/>
    </source>
</evidence>
<evidence type="ECO:0000256" key="8">
    <source>
        <dbReference type="SAM" id="MobiDB-lite"/>
    </source>
</evidence>
<evidence type="ECO:0000256" key="5">
    <source>
        <dbReference type="ARBA" id="ARBA00022801"/>
    </source>
</evidence>